<dbReference type="EMBL" id="VTAW01000003">
    <property type="protein sequence ID" value="TYT63298.1"/>
    <property type="molecule type" value="Genomic_DNA"/>
</dbReference>
<dbReference type="InterPro" id="IPR006311">
    <property type="entry name" value="TAT_signal"/>
</dbReference>
<dbReference type="Gene3D" id="2.40.10.120">
    <property type="match status" value="1"/>
</dbReference>
<dbReference type="AlphaFoldDB" id="A0A5D5AN58"/>
<reference evidence="4 5" key="1">
    <citation type="submission" date="2019-08" db="EMBL/GenBank/DDBJ databases">
        <title>Archaea genome.</title>
        <authorList>
            <person name="Kajale S."/>
            <person name="Shouche Y."/>
            <person name="Deshpande N."/>
            <person name="Sharma A."/>
        </authorList>
    </citation>
    <scope>NUCLEOTIDE SEQUENCE [LARGE SCALE GENOMIC DNA]</scope>
    <source>
        <strain evidence="4 5">ESP3B_9</strain>
    </source>
</reference>
<dbReference type="SUPFAM" id="SSF50156">
    <property type="entry name" value="PDZ domain-like"/>
    <property type="match status" value="1"/>
</dbReference>
<evidence type="ECO:0000256" key="1">
    <source>
        <dbReference type="ARBA" id="ARBA00022670"/>
    </source>
</evidence>
<dbReference type="PRINTS" id="PR00834">
    <property type="entry name" value="PROTEASES2C"/>
</dbReference>
<sequence>MQKPELSRRGLLAAAGGGLVGSLAGCAQPQRDSAVEGGLSAEIDRDDHAEGSTYTDVYDAIIDSVTQVRVFGVEDPLTQTEGRGQGSGFLYDDRHLVTNEHVVADGEEVDLQYINGDWTATKLVGVDRFSDLAVLEADHVPDAATPLSLTEQRPVVGQQVLAIGNPYGLEGSMSAGVVSGVNRTLDAPGRRFSFPNVVQTDAAVNPGNSGGPLVDLEGNVVGVVNAGGGNNIGFAISAALTERVVPALIEDGEFEHPFMGITLATVDRLIAEENDLSEAGGVIVVDVLPDGPATGVLEGSDRTTTRRNEEIPVGGDVILEMNGEPIPDRHALSTFLALETSPGDELELLLRRGRSETVETMTLAARPE</sequence>
<dbReference type="Pfam" id="PF13180">
    <property type="entry name" value="PDZ_2"/>
    <property type="match status" value="1"/>
</dbReference>
<organism evidence="4 5">
    <name type="scientific">Natrialba swarupiae</name>
    <dbReference type="NCBI Taxonomy" id="2448032"/>
    <lineage>
        <taxon>Archaea</taxon>
        <taxon>Methanobacteriati</taxon>
        <taxon>Methanobacteriota</taxon>
        <taxon>Stenosarchaea group</taxon>
        <taxon>Halobacteria</taxon>
        <taxon>Halobacteriales</taxon>
        <taxon>Natrialbaceae</taxon>
        <taxon>Natrialba</taxon>
    </lineage>
</organism>
<comment type="caution">
    <text evidence="4">The sequence shown here is derived from an EMBL/GenBank/DDBJ whole genome shotgun (WGS) entry which is preliminary data.</text>
</comment>
<evidence type="ECO:0000259" key="3">
    <source>
        <dbReference type="Pfam" id="PF13180"/>
    </source>
</evidence>
<dbReference type="GO" id="GO:0004252">
    <property type="term" value="F:serine-type endopeptidase activity"/>
    <property type="evidence" value="ECO:0007669"/>
    <property type="project" value="InterPro"/>
</dbReference>
<dbReference type="SUPFAM" id="SSF50494">
    <property type="entry name" value="Trypsin-like serine proteases"/>
    <property type="match status" value="1"/>
</dbReference>
<keyword evidence="2" id="KW-0378">Hydrolase</keyword>
<dbReference type="PROSITE" id="PS51257">
    <property type="entry name" value="PROKAR_LIPOPROTEIN"/>
    <property type="match status" value="1"/>
</dbReference>
<evidence type="ECO:0000313" key="4">
    <source>
        <dbReference type="EMBL" id="TYT63298.1"/>
    </source>
</evidence>
<dbReference type="PANTHER" id="PTHR43343:SF3">
    <property type="entry name" value="PROTEASE DO-LIKE 8, CHLOROPLASTIC"/>
    <property type="match status" value="1"/>
</dbReference>
<dbReference type="InterPro" id="IPR009003">
    <property type="entry name" value="Peptidase_S1_PA"/>
</dbReference>
<dbReference type="RefSeq" id="WP_149080274.1">
    <property type="nucleotide sequence ID" value="NZ_VTAW01000003.1"/>
</dbReference>
<protein>
    <submittedName>
        <fullName evidence="4">Trypsin-like serine protease</fullName>
    </submittedName>
</protein>
<keyword evidence="5" id="KW-1185">Reference proteome</keyword>
<evidence type="ECO:0000256" key="2">
    <source>
        <dbReference type="ARBA" id="ARBA00022801"/>
    </source>
</evidence>
<evidence type="ECO:0000313" key="5">
    <source>
        <dbReference type="Proteomes" id="UP000324104"/>
    </source>
</evidence>
<dbReference type="InterPro" id="IPR001478">
    <property type="entry name" value="PDZ"/>
</dbReference>
<accession>A0A5D5AN58</accession>
<dbReference type="Pfam" id="PF13365">
    <property type="entry name" value="Trypsin_2"/>
    <property type="match status" value="1"/>
</dbReference>
<dbReference type="InterPro" id="IPR001940">
    <property type="entry name" value="Peptidase_S1C"/>
</dbReference>
<dbReference type="InterPro" id="IPR051201">
    <property type="entry name" value="Chloro_Bact_Ser_Proteases"/>
</dbReference>
<feature type="domain" description="PDZ" evidence="3">
    <location>
        <begin position="257"/>
        <end position="355"/>
    </location>
</feature>
<keyword evidence="1 4" id="KW-0645">Protease</keyword>
<proteinExistence type="predicted"/>
<name>A0A5D5AN58_9EURY</name>
<dbReference type="Proteomes" id="UP000324104">
    <property type="component" value="Unassembled WGS sequence"/>
</dbReference>
<dbReference type="InterPro" id="IPR036034">
    <property type="entry name" value="PDZ_sf"/>
</dbReference>
<dbReference type="PROSITE" id="PS51318">
    <property type="entry name" value="TAT"/>
    <property type="match status" value="1"/>
</dbReference>
<dbReference type="PANTHER" id="PTHR43343">
    <property type="entry name" value="PEPTIDASE S12"/>
    <property type="match status" value="1"/>
</dbReference>
<dbReference type="Gene3D" id="2.30.42.10">
    <property type="match status" value="1"/>
</dbReference>
<dbReference type="GO" id="GO:0006508">
    <property type="term" value="P:proteolysis"/>
    <property type="evidence" value="ECO:0007669"/>
    <property type="project" value="UniProtKB-KW"/>
</dbReference>
<gene>
    <name evidence="4" type="ORF">FYC77_04305</name>
</gene>